<sequence>MQKRRKTTIGETINVETLVDSEVGVSSVRSTFGITMSYRDAKAFAATSPKALVITGVLEMLSEPRMQSTRGGGSPSSFPFEMGAPTV</sequence>
<accession>A0ABR2G3N4</accession>
<keyword evidence="3" id="KW-1185">Reference proteome</keyword>
<gene>
    <name evidence="2" type="ORF">V6N12_045745</name>
</gene>
<reference evidence="2 3" key="1">
    <citation type="journal article" date="2024" name="G3 (Bethesda)">
        <title>Genome assembly of Hibiscus sabdariffa L. provides insights into metabolisms of medicinal natural products.</title>
        <authorList>
            <person name="Kim T."/>
        </authorList>
    </citation>
    <scope>NUCLEOTIDE SEQUENCE [LARGE SCALE GENOMIC DNA]</scope>
    <source>
        <strain evidence="2">TK-2024</strain>
        <tissue evidence="2">Old leaves</tissue>
    </source>
</reference>
<evidence type="ECO:0000313" key="3">
    <source>
        <dbReference type="Proteomes" id="UP001472677"/>
    </source>
</evidence>
<name>A0ABR2G3N4_9ROSI</name>
<proteinExistence type="predicted"/>
<protein>
    <submittedName>
        <fullName evidence="2">Uncharacterized protein</fullName>
    </submittedName>
</protein>
<feature type="region of interest" description="Disordered" evidence="1">
    <location>
        <begin position="65"/>
        <end position="87"/>
    </location>
</feature>
<evidence type="ECO:0000256" key="1">
    <source>
        <dbReference type="SAM" id="MobiDB-lite"/>
    </source>
</evidence>
<dbReference type="EMBL" id="JBBPBM010000003">
    <property type="protein sequence ID" value="KAK8593670.1"/>
    <property type="molecule type" value="Genomic_DNA"/>
</dbReference>
<comment type="caution">
    <text evidence="2">The sequence shown here is derived from an EMBL/GenBank/DDBJ whole genome shotgun (WGS) entry which is preliminary data.</text>
</comment>
<evidence type="ECO:0000313" key="2">
    <source>
        <dbReference type="EMBL" id="KAK8593670.1"/>
    </source>
</evidence>
<organism evidence="2 3">
    <name type="scientific">Hibiscus sabdariffa</name>
    <name type="common">roselle</name>
    <dbReference type="NCBI Taxonomy" id="183260"/>
    <lineage>
        <taxon>Eukaryota</taxon>
        <taxon>Viridiplantae</taxon>
        <taxon>Streptophyta</taxon>
        <taxon>Embryophyta</taxon>
        <taxon>Tracheophyta</taxon>
        <taxon>Spermatophyta</taxon>
        <taxon>Magnoliopsida</taxon>
        <taxon>eudicotyledons</taxon>
        <taxon>Gunneridae</taxon>
        <taxon>Pentapetalae</taxon>
        <taxon>rosids</taxon>
        <taxon>malvids</taxon>
        <taxon>Malvales</taxon>
        <taxon>Malvaceae</taxon>
        <taxon>Malvoideae</taxon>
        <taxon>Hibiscus</taxon>
    </lineage>
</organism>
<dbReference type="Proteomes" id="UP001472677">
    <property type="component" value="Unassembled WGS sequence"/>
</dbReference>